<comment type="similarity">
    <text evidence="2">Belongs to the Sph1/Sph2 family.</text>
</comment>
<feature type="coiled-coil region" evidence="3">
    <location>
        <begin position="730"/>
        <end position="888"/>
    </location>
</feature>
<dbReference type="SUPFAM" id="SSF52540">
    <property type="entry name" value="P-loop containing nucleoside triphosphate hydrolases"/>
    <property type="match status" value="1"/>
</dbReference>
<feature type="domain" description="Rad50/SbcC-type AAA" evidence="4">
    <location>
        <begin position="1"/>
        <end position="215"/>
    </location>
</feature>
<feature type="coiled-coil region" evidence="3">
    <location>
        <begin position="452"/>
        <end position="565"/>
    </location>
</feature>
<evidence type="ECO:0000313" key="5">
    <source>
        <dbReference type="EMBL" id="MDF0592972.1"/>
    </source>
</evidence>
<dbReference type="RefSeq" id="WP_316968677.1">
    <property type="nucleotide sequence ID" value="NZ_JARFPL010000012.1"/>
</dbReference>
<dbReference type="PANTHER" id="PTHR32114">
    <property type="entry name" value="ABC TRANSPORTER ABCH.3"/>
    <property type="match status" value="1"/>
</dbReference>
<organism evidence="5 6">
    <name type="scientific">Candidatus Methanocrinis alkalitolerans</name>
    <dbReference type="NCBI Taxonomy" id="3033395"/>
    <lineage>
        <taxon>Archaea</taxon>
        <taxon>Methanobacteriati</taxon>
        <taxon>Methanobacteriota</taxon>
        <taxon>Stenosarchaea group</taxon>
        <taxon>Methanomicrobia</taxon>
        <taxon>Methanotrichales</taxon>
        <taxon>Methanotrichaceae</taxon>
        <taxon>Methanocrinis</taxon>
    </lineage>
</organism>
<dbReference type="Proteomes" id="UP001215956">
    <property type="component" value="Unassembled WGS sequence"/>
</dbReference>
<evidence type="ECO:0000256" key="3">
    <source>
        <dbReference type="SAM" id="Coils"/>
    </source>
</evidence>
<protein>
    <submittedName>
        <fullName evidence="5">SMC family ATPase</fullName>
    </submittedName>
</protein>
<sequence>MNNFKKYRGSVRVEFQDGLTGIVGGNGSGKSTIVEAIAWALYGSRASTVRRDFIKNSRASERDDLEVKLSLYSDGKEVTIFRAMRGKNMTPEARLSIDGVLVANGTREVDGRLGEILRISFSDFMKTFYARQKDLDNLIRDRGSEKREYLLALLGLDEVRDRAIEEIRSDLKEAEGEIGRLEGALAEIGDVGEMIAVLEKEVSKTRDELAAAREEESHLAIEAEKRRRTLEGELERRRTRDHLRGETDRLSRDLEERRRAVLLDEKRLSEIEEGRWRLFELEPKLARLASVRGRLEELEPKRVRHQELLEFRARAKAEMEGRSRGLKEAGTRLLRLLEERREMESIQPREEEYRRLISDLEALESKRDRYHKLSALAGEERGREEAARENIARAKEALLGLLAAKGRMEEIFPSVDRYRALGAEISRQKNEREKRRRLSELGERQAAVASRIDSLRAEVAALDGEISELGDLTGREADLQKRGEEIDRLKKSLEGEIADLNLKISVSRREMEEAAEERSRIEALGEESLCPACERPLAGQRDLLLEKYGTAASKAEERISCLEELRGEALSRREGAARSAEELRIDLSALTGLKARAGEILAEKRGLSARISELLDEAMKIKADIEAVGPADFDPEIFERLEAEAGALHDLVAEHAILTVRIEEIPKRRVELEEASRYLAASLEKLSSLAEMMAKLGYDEEERSRLRERIGSLREDHHRFTALEHRTGEIPDLEEAVLSAKREVERLKKGYEEVEGEIELLGFSPAADKSLREVAKELQKAEALASEVRLALAAEGEVRLHLEEAKAAATKLAGEIADAEERLSILVFSDGAYEEAEAALERAGLRLEDARKRGSQLAIRLALAEGELERLNREAARKEELEEKAACRRVRVQVVETTRGLANRFMDAILVRIRNEIAEEAGRILREVTGKYGRIGIDDDFNILVEDEGDFYPISRYSGGEIDMIAVSVRVAISEYLMRFSSNGPGYSFLILDEVFGSQDVEHRESMINMLRSLDDRFPQIFAISHIGEVQGQFDNSILVVEDDDGSSRIEVDLR</sequence>
<dbReference type="PANTHER" id="PTHR32114:SF2">
    <property type="entry name" value="ABC TRANSPORTER ABCH.3"/>
    <property type="match status" value="1"/>
</dbReference>
<dbReference type="InterPro" id="IPR027417">
    <property type="entry name" value="P-loop_NTPase"/>
</dbReference>
<proteinExistence type="inferred from homology"/>
<evidence type="ECO:0000256" key="1">
    <source>
        <dbReference type="ARBA" id="ARBA00023054"/>
    </source>
</evidence>
<reference evidence="5 6" key="1">
    <citation type="submission" date="2023-03" db="EMBL/GenBank/DDBJ databases">
        <title>Whole genome sequencing of Methanotrichaceae archaeon M04Ac.</title>
        <authorList>
            <person name="Khomyakova M.A."/>
            <person name="Merkel A.Y."/>
            <person name="Slobodkin A.I."/>
        </authorList>
    </citation>
    <scope>NUCLEOTIDE SEQUENCE [LARGE SCALE GENOMIC DNA]</scope>
    <source>
        <strain evidence="5 6">M04Ac</strain>
    </source>
</reference>
<evidence type="ECO:0000256" key="2">
    <source>
        <dbReference type="ARBA" id="ARBA00049666"/>
    </source>
</evidence>
<dbReference type="Gene3D" id="3.40.50.300">
    <property type="entry name" value="P-loop containing nucleotide triphosphate hydrolases"/>
    <property type="match status" value="2"/>
</dbReference>
<dbReference type="EMBL" id="JARFPL010000012">
    <property type="protein sequence ID" value="MDF0592972.1"/>
    <property type="molecule type" value="Genomic_DNA"/>
</dbReference>
<comment type="caution">
    <text evidence="5">The sequence shown here is derived from an EMBL/GenBank/DDBJ whole genome shotgun (WGS) entry which is preliminary data.</text>
</comment>
<gene>
    <name evidence="5" type="ORF">P0O24_05180</name>
</gene>
<accession>A0ABT5XE31</accession>
<evidence type="ECO:0000313" key="6">
    <source>
        <dbReference type="Proteomes" id="UP001215956"/>
    </source>
</evidence>
<name>A0ABT5XE31_9EURY</name>
<keyword evidence="6" id="KW-1185">Reference proteome</keyword>
<evidence type="ECO:0000259" key="4">
    <source>
        <dbReference type="Pfam" id="PF13476"/>
    </source>
</evidence>
<feature type="coiled-coil region" evidence="3">
    <location>
        <begin position="164"/>
        <end position="240"/>
    </location>
</feature>
<dbReference type="InterPro" id="IPR038729">
    <property type="entry name" value="Rad50/SbcC_AAA"/>
</dbReference>
<dbReference type="Pfam" id="PF13476">
    <property type="entry name" value="AAA_23"/>
    <property type="match status" value="1"/>
</dbReference>
<keyword evidence="1 3" id="KW-0175">Coiled coil</keyword>